<comment type="caution">
    <text evidence="2">The sequence shown here is derived from an EMBL/GenBank/DDBJ whole genome shotgun (WGS) entry which is preliminary data.</text>
</comment>
<evidence type="ECO:0000313" key="2">
    <source>
        <dbReference type="EMBL" id="KAF4304356.1"/>
    </source>
</evidence>
<evidence type="ECO:0000256" key="1">
    <source>
        <dbReference type="SAM" id="SignalP"/>
    </source>
</evidence>
<dbReference type="AlphaFoldDB" id="A0A8H4IN77"/>
<reference evidence="2" key="1">
    <citation type="submission" date="2020-04" db="EMBL/GenBank/DDBJ databases">
        <title>Genome Assembly and Annotation of Botryosphaeria dothidea sdau 11-99, a Latent Pathogen of Apple Fruit Ring Rot in China.</title>
        <authorList>
            <person name="Yu C."/>
            <person name="Diao Y."/>
            <person name="Lu Q."/>
            <person name="Zhao J."/>
            <person name="Cui S."/>
            <person name="Peng C."/>
            <person name="He B."/>
            <person name="Liu H."/>
        </authorList>
    </citation>
    <scope>NUCLEOTIDE SEQUENCE [LARGE SCALE GENOMIC DNA]</scope>
    <source>
        <strain evidence="2">Sdau11-99</strain>
    </source>
</reference>
<dbReference type="EMBL" id="WWBZ02000051">
    <property type="protein sequence ID" value="KAF4304356.1"/>
    <property type="molecule type" value="Genomic_DNA"/>
</dbReference>
<name>A0A8H4IN77_9PEZI</name>
<keyword evidence="3" id="KW-1185">Reference proteome</keyword>
<protein>
    <submittedName>
        <fullName evidence="2">Uncharacterized protein</fullName>
    </submittedName>
</protein>
<sequence length="232" mass="25209">MRASQIYLILLPVLGMAQAAAVPNVEQSDMVVRRAPIEDYGFEIAALDTRDAEPEAVPIPVDETGLVLSEHGIEKRQAQAVFFAAARIVLRRVLPRVIRAIVRILENNAKRRSFIRQTVVDAGNDAQLQGRQGVSICDSRPMGANYRPEDYAPTKTNVAGTDYYCFILPSPIQYFRSGEGGDINWGYAPFGGISCQQADMGSGITRLRCGNVPNPAPARINFSAGAAETING</sequence>
<feature type="chain" id="PRO_5034203759" evidence="1">
    <location>
        <begin position="20"/>
        <end position="232"/>
    </location>
</feature>
<evidence type="ECO:0000313" key="3">
    <source>
        <dbReference type="Proteomes" id="UP000572817"/>
    </source>
</evidence>
<keyword evidence="1" id="KW-0732">Signal</keyword>
<proteinExistence type="predicted"/>
<dbReference type="Proteomes" id="UP000572817">
    <property type="component" value="Unassembled WGS sequence"/>
</dbReference>
<organism evidence="2 3">
    <name type="scientific">Botryosphaeria dothidea</name>
    <dbReference type="NCBI Taxonomy" id="55169"/>
    <lineage>
        <taxon>Eukaryota</taxon>
        <taxon>Fungi</taxon>
        <taxon>Dikarya</taxon>
        <taxon>Ascomycota</taxon>
        <taxon>Pezizomycotina</taxon>
        <taxon>Dothideomycetes</taxon>
        <taxon>Dothideomycetes incertae sedis</taxon>
        <taxon>Botryosphaeriales</taxon>
        <taxon>Botryosphaeriaceae</taxon>
        <taxon>Botryosphaeria</taxon>
    </lineage>
</organism>
<gene>
    <name evidence="2" type="ORF">GTA08_BOTSDO08337</name>
</gene>
<feature type="signal peptide" evidence="1">
    <location>
        <begin position="1"/>
        <end position="19"/>
    </location>
</feature>
<accession>A0A8H4IN77</accession>